<dbReference type="KEGG" id="nkf:Nkreftii_000976"/>
<evidence type="ECO:0000256" key="1">
    <source>
        <dbReference type="ARBA" id="ARBA00022723"/>
    </source>
</evidence>
<dbReference type="GO" id="GO:0008168">
    <property type="term" value="F:methyltransferase activity"/>
    <property type="evidence" value="ECO:0007669"/>
    <property type="project" value="InterPro"/>
</dbReference>
<dbReference type="InterPro" id="IPR015324">
    <property type="entry name" value="Ribosomal_Rsm22-like"/>
</dbReference>
<dbReference type="PANTHER" id="PTHR13184">
    <property type="entry name" value="37S RIBOSOMAL PROTEIN S22"/>
    <property type="match status" value="1"/>
</dbReference>
<proteinExistence type="predicted"/>
<dbReference type="InterPro" id="IPR052571">
    <property type="entry name" value="Mt_RNA_Methyltransferase"/>
</dbReference>
<name>A0A7S8FCE2_9BACT</name>
<sequence length="392" mass="43903">MQCLNATVSPLLLGAINGLAQEEGLSHEKIVRAIAELSRRFNKERSSLNQTYLDDRLLSAAYLQYFLPVNLAKIQALLTELPALGPVEEFSVLDIGSGPGTGALAVLDWWYQRRWPCMVSVTTVDKSRGALRQTRQLWNGYCRAAGLGDIDLQTVEGDLERRTWVEPVRKKAPFDLIILANALNEVHTGDSDPIIARTALVEEAMSLLAANGTMMIVEPALRETSRALHQVHDRLLQEKRCTIYSPCLHENSCPALVKPDDWCHEERAWASPASIQEIDGEVGFIKDALKFSYLLLRKDGKTIVDRQADVYRVVSELRHLKGEKRAWLCNETGRSEIGRQDRLVSPQNAAFDNWHRGAIVQIERIAHKEKAGKVSLLGRIEQDAAVQIVRSV</sequence>
<keyword evidence="4" id="KW-0411">Iron-sulfur</keyword>
<keyword evidence="2" id="KW-0809">Transit peptide</keyword>
<keyword evidence="3" id="KW-0408">Iron</keyword>
<evidence type="ECO:0000313" key="5">
    <source>
        <dbReference type="EMBL" id="QPD03202.1"/>
    </source>
</evidence>
<dbReference type="Gene3D" id="3.40.50.150">
    <property type="entry name" value="Vaccinia Virus protein VP39"/>
    <property type="match status" value="1"/>
</dbReference>
<evidence type="ECO:0000256" key="2">
    <source>
        <dbReference type="ARBA" id="ARBA00022946"/>
    </source>
</evidence>
<dbReference type="Proteomes" id="UP000593737">
    <property type="component" value="Chromosome"/>
</dbReference>
<dbReference type="GO" id="GO:0003735">
    <property type="term" value="F:structural constituent of ribosome"/>
    <property type="evidence" value="ECO:0007669"/>
    <property type="project" value="TreeGrafter"/>
</dbReference>
<dbReference type="CDD" id="cd02440">
    <property type="entry name" value="AdoMet_MTases"/>
    <property type="match status" value="1"/>
</dbReference>
<gene>
    <name evidence="5" type="ORF">Nkreftii_000976</name>
</gene>
<dbReference type="GO" id="GO:0006412">
    <property type="term" value="P:translation"/>
    <property type="evidence" value="ECO:0007669"/>
    <property type="project" value="InterPro"/>
</dbReference>
<accession>A0A7S8FCE2</accession>
<dbReference type="EMBL" id="CP047423">
    <property type="protein sequence ID" value="QPD03202.1"/>
    <property type="molecule type" value="Genomic_DNA"/>
</dbReference>
<evidence type="ECO:0000256" key="4">
    <source>
        <dbReference type="ARBA" id="ARBA00023014"/>
    </source>
</evidence>
<dbReference type="GO" id="GO:0046872">
    <property type="term" value="F:metal ion binding"/>
    <property type="evidence" value="ECO:0007669"/>
    <property type="project" value="UniProtKB-KW"/>
</dbReference>
<dbReference type="Pfam" id="PF09243">
    <property type="entry name" value="Rsm22"/>
    <property type="match status" value="1"/>
</dbReference>
<organism evidence="5 6">
    <name type="scientific">Candidatus Nitrospira kreftii</name>
    <dbReference type="NCBI Taxonomy" id="2652173"/>
    <lineage>
        <taxon>Bacteria</taxon>
        <taxon>Pseudomonadati</taxon>
        <taxon>Nitrospirota</taxon>
        <taxon>Nitrospiria</taxon>
        <taxon>Nitrospirales</taxon>
        <taxon>Nitrospiraceae</taxon>
        <taxon>Nitrospira</taxon>
    </lineage>
</organism>
<reference evidence="5 6" key="1">
    <citation type="journal article" date="2020" name="ISME J.">
        <title>Enrichment and physiological characterization of a novel comammox Nitrospira indicates ammonium inhibition of complete nitrification.</title>
        <authorList>
            <person name="Sakoula D."/>
            <person name="Koch H."/>
            <person name="Frank J."/>
            <person name="Jetten M.S.M."/>
            <person name="van Kessel M.A.H.J."/>
            <person name="Lucker S."/>
        </authorList>
    </citation>
    <scope>NUCLEOTIDE SEQUENCE [LARGE SCALE GENOMIC DNA]</scope>
    <source>
        <strain evidence="5">Comreactor17</strain>
    </source>
</reference>
<dbReference type="InterPro" id="IPR029063">
    <property type="entry name" value="SAM-dependent_MTases_sf"/>
</dbReference>
<dbReference type="GO" id="GO:0015935">
    <property type="term" value="C:small ribosomal subunit"/>
    <property type="evidence" value="ECO:0007669"/>
    <property type="project" value="TreeGrafter"/>
</dbReference>
<evidence type="ECO:0008006" key="7">
    <source>
        <dbReference type="Google" id="ProtNLM"/>
    </source>
</evidence>
<evidence type="ECO:0000256" key="3">
    <source>
        <dbReference type="ARBA" id="ARBA00023004"/>
    </source>
</evidence>
<dbReference type="SUPFAM" id="SSF53335">
    <property type="entry name" value="S-adenosyl-L-methionine-dependent methyltransferases"/>
    <property type="match status" value="1"/>
</dbReference>
<protein>
    <recommendedName>
        <fullName evidence="7">Methyltransferase</fullName>
    </recommendedName>
</protein>
<dbReference type="PANTHER" id="PTHR13184:SF5">
    <property type="entry name" value="METHYLTRANSFERASE-LIKE PROTEIN 17, MITOCHONDRIAL"/>
    <property type="match status" value="1"/>
</dbReference>
<evidence type="ECO:0000313" key="6">
    <source>
        <dbReference type="Proteomes" id="UP000593737"/>
    </source>
</evidence>
<keyword evidence="1" id="KW-0479">Metal-binding</keyword>
<dbReference type="AlphaFoldDB" id="A0A7S8FCE2"/>
<dbReference type="GO" id="GO:0051536">
    <property type="term" value="F:iron-sulfur cluster binding"/>
    <property type="evidence" value="ECO:0007669"/>
    <property type="project" value="UniProtKB-KW"/>
</dbReference>